<dbReference type="Pfam" id="PF01174">
    <property type="entry name" value="SNO"/>
    <property type="match status" value="1"/>
</dbReference>
<dbReference type="HAMAP" id="MF_01615">
    <property type="entry name" value="PdxT"/>
    <property type="match status" value="1"/>
</dbReference>
<dbReference type="GO" id="GO:0004359">
    <property type="term" value="F:glutaminase activity"/>
    <property type="evidence" value="ECO:0007669"/>
    <property type="project" value="UniProtKB-EC"/>
</dbReference>
<proteinExistence type="inferred from homology"/>
<dbReference type="NCBIfam" id="TIGR03800">
    <property type="entry name" value="PLP_synth_Pdx2"/>
    <property type="match status" value="1"/>
</dbReference>
<dbReference type="GO" id="GO:0008614">
    <property type="term" value="P:pyridoxine metabolic process"/>
    <property type="evidence" value="ECO:0007669"/>
    <property type="project" value="TreeGrafter"/>
</dbReference>
<evidence type="ECO:0000313" key="6">
    <source>
        <dbReference type="EMBL" id="MPL67733.1"/>
    </source>
</evidence>
<dbReference type="GO" id="GO:1903600">
    <property type="term" value="C:glutaminase complex"/>
    <property type="evidence" value="ECO:0007669"/>
    <property type="project" value="TreeGrafter"/>
</dbReference>
<name>A0A644TLC2_9ZZZZ</name>
<dbReference type="PANTHER" id="PTHR31559:SF0">
    <property type="entry name" value="PYRIDOXAL 5'-PHOSPHATE SYNTHASE SUBUNIT SNO1-RELATED"/>
    <property type="match status" value="1"/>
</dbReference>
<keyword evidence="3" id="KW-0315">Glutamine amidotransferase</keyword>
<protein>
    <submittedName>
        <fullName evidence="6">Pyridoxal 5'-phosphate synthase subunit PdxT</fullName>
        <ecNumber evidence="6">4.3.3.6</ecNumber>
    </submittedName>
</protein>
<dbReference type="EMBL" id="VSSQ01000038">
    <property type="protein sequence ID" value="MPL67733.1"/>
    <property type="molecule type" value="Genomic_DNA"/>
</dbReference>
<dbReference type="SUPFAM" id="SSF52317">
    <property type="entry name" value="Class I glutamine amidotransferase-like"/>
    <property type="match status" value="1"/>
</dbReference>
<keyword evidence="1" id="KW-0378">Hydrolase</keyword>
<dbReference type="PROSITE" id="PS51273">
    <property type="entry name" value="GATASE_TYPE_1"/>
    <property type="match status" value="1"/>
</dbReference>
<comment type="caution">
    <text evidence="6">The sequence shown here is derived from an EMBL/GenBank/DDBJ whole genome shotgun (WGS) entry which is preliminary data.</text>
</comment>
<dbReference type="PROSITE" id="PS51130">
    <property type="entry name" value="PDXT_SNO_2"/>
    <property type="match status" value="1"/>
</dbReference>
<sequence>MVGFASDRKPSVGVLALQGDYAAHKAALLEAGAEVVEVRSGEDLAKVRAMVIPGGESTVMASLMERFAFLEEFRRRILSGMPVFGTCAGLILLAARVEKWNRPSLAVLDIDLRRNAYGTQVDSFRARLKTKIPGIPEIEAVFIRAPKILSCGPGIEILAFHDGAPVLVRQGSILGASFHPELVPGALIHRWFLDSF</sequence>
<dbReference type="GO" id="GO:0036381">
    <property type="term" value="F:pyridoxal 5'-phosphate synthase (glutamine hydrolysing) activity"/>
    <property type="evidence" value="ECO:0007669"/>
    <property type="project" value="UniProtKB-EC"/>
</dbReference>
<organism evidence="6">
    <name type="scientific">bioreactor metagenome</name>
    <dbReference type="NCBI Taxonomy" id="1076179"/>
    <lineage>
        <taxon>unclassified sequences</taxon>
        <taxon>metagenomes</taxon>
        <taxon>ecological metagenomes</taxon>
    </lineage>
</organism>
<evidence type="ECO:0000256" key="3">
    <source>
        <dbReference type="ARBA" id="ARBA00022962"/>
    </source>
</evidence>
<gene>
    <name evidence="6" type="primary">pdxT_3</name>
    <name evidence="6" type="ORF">SDC9_13431</name>
</gene>
<dbReference type="InterPro" id="IPR002161">
    <property type="entry name" value="PdxT/SNO"/>
</dbReference>
<dbReference type="PIRSF" id="PIRSF005639">
    <property type="entry name" value="Glut_amidoT_SNO"/>
    <property type="match status" value="1"/>
</dbReference>
<keyword evidence="4 6" id="KW-0456">Lyase</keyword>
<dbReference type="GO" id="GO:0042823">
    <property type="term" value="P:pyridoxal phosphate biosynthetic process"/>
    <property type="evidence" value="ECO:0007669"/>
    <property type="project" value="InterPro"/>
</dbReference>
<dbReference type="Gene3D" id="3.40.50.880">
    <property type="match status" value="1"/>
</dbReference>
<dbReference type="EC" id="4.3.3.6" evidence="6"/>
<dbReference type="InterPro" id="IPR029062">
    <property type="entry name" value="Class_I_gatase-like"/>
</dbReference>
<evidence type="ECO:0000256" key="5">
    <source>
        <dbReference type="ARBA" id="ARBA00049534"/>
    </source>
</evidence>
<evidence type="ECO:0000256" key="1">
    <source>
        <dbReference type="ARBA" id="ARBA00022801"/>
    </source>
</evidence>
<evidence type="ECO:0000256" key="2">
    <source>
        <dbReference type="ARBA" id="ARBA00022898"/>
    </source>
</evidence>
<keyword evidence="2" id="KW-0663">Pyridoxal phosphate</keyword>
<evidence type="ECO:0000256" key="4">
    <source>
        <dbReference type="ARBA" id="ARBA00023239"/>
    </source>
</evidence>
<dbReference type="CDD" id="cd01749">
    <property type="entry name" value="GATase1_PB"/>
    <property type="match status" value="1"/>
</dbReference>
<dbReference type="PROSITE" id="PS51274">
    <property type="entry name" value="GATASE_COBBQ"/>
    <property type="match status" value="1"/>
</dbReference>
<accession>A0A644TLC2</accession>
<dbReference type="FunFam" id="3.40.50.880:FF:000010">
    <property type="entry name" value="uncharacterized protein LOC100176842 isoform X2"/>
    <property type="match status" value="1"/>
</dbReference>
<reference evidence="6" key="1">
    <citation type="submission" date="2019-08" db="EMBL/GenBank/DDBJ databases">
        <authorList>
            <person name="Kucharzyk K."/>
            <person name="Murdoch R.W."/>
            <person name="Higgins S."/>
            <person name="Loffler F."/>
        </authorList>
    </citation>
    <scope>NUCLEOTIDE SEQUENCE</scope>
</reference>
<dbReference type="PANTHER" id="PTHR31559">
    <property type="entry name" value="PYRIDOXAL 5'-PHOSPHATE SYNTHASE SUBUNIT SNO"/>
    <property type="match status" value="1"/>
</dbReference>
<comment type="catalytic activity">
    <reaction evidence="5">
        <text>L-glutamine + H2O = L-glutamate + NH4(+)</text>
        <dbReference type="Rhea" id="RHEA:15889"/>
        <dbReference type="ChEBI" id="CHEBI:15377"/>
        <dbReference type="ChEBI" id="CHEBI:28938"/>
        <dbReference type="ChEBI" id="CHEBI:29985"/>
        <dbReference type="ChEBI" id="CHEBI:58359"/>
        <dbReference type="EC" id="3.5.1.2"/>
    </reaction>
</comment>
<dbReference type="GO" id="GO:0005829">
    <property type="term" value="C:cytosol"/>
    <property type="evidence" value="ECO:0007669"/>
    <property type="project" value="TreeGrafter"/>
</dbReference>
<dbReference type="AlphaFoldDB" id="A0A644TLC2"/>